<dbReference type="InterPro" id="IPR037150">
    <property type="entry name" value="H-NS_C_dom_sf"/>
</dbReference>
<dbReference type="GO" id="GO:0003677">
    <property type="term" value="F:DNA binding"/>
    <property type="evidence" value="ECO:0007669"/>
    <property type="project" value="UniProtKB-KW"/>
</dbReference>
<dbReference type="AlphaFoldDB" id="A0A1C3TZI4"/>
<accession>A0A1C3TZI4</accession>
<reference evidence="4" key="1">
    <citation type="submission" date="2016-08" db="EMBL/GenBank/DDBJ databases">
        <authorList>
            <person name="Varghese N."/>
            <person name="Submissions Spin"/>
        </authorList>
    </citation>
    <scope>NUCLEOTIDE SEQUENCE [LARGE SCALE GENOMIC DNA]</scope>
    <source>
        <strain evidence="4">ERR11</strain>
    </source>
</reference>
<keyword evidence="4" id="KW-1185">Reference proteome</keyword>
<proteinExistence type="predicted"/>
<dbReference type="EMBL" id="FMAI01000001">
    <property type="protein sequence ID" value="SCB08624.1"/>
    <property type="molecule type" value="Genomic_DNA"/>
</dbReference>
<evidence type="ECO:0000259" key="2">
    <source>
        <dbReference type="SMART" id="SM00528"/>
    </source>
</evidence>
<dbReference type="InterPro" id="IPR027444">
    <property type="entry name" value="H-NS_C_dom"/>
</dbReference>
<gene>
    <name evidence="3" type="ORF">GA0061098_1001157</name>
</gene>
<evidence type="ECO:0000256" key="1">
    <source>
        <dbReference type="SAM" id="MobiDB-lite"/>
    </source>
</evidence>
<dbReference type="Gene3D" id="4.10.430.10">
    <property type="entry name" value="Histone-like protein H-NS, C-terminal domain"/>
    <property type="match status" value="1"/>
</dbReference>
<name>A0A1C3TZI4_9BRAD</name>
<keyword evidence="3" id="KW-0238">DNA-binding</keyword>
<evidence type="ECO:0000313" key="4">
    <source>
        <dbReference type="Proteomes" id="UP000199184"/>
    </source>
</evidence>
<dbReference type="Pfam" id="PF00816">
    <property type="entry name" value="Histone_HNS"/>
    <property type="match status" value="1"/>
</dbReference>
<dbReference type="SUPFAM" id="SSF81273">
    <property type="entry name" value="H-NS histone-like proteins"/>
    <property type="match status" value="1"/>
</dbReference>
<sequence>MNGDENAMRRQDLEAMDFEELWLLHEELTKILAEKITAEKRELEKRLAQLNQPEQVGGPESGAAEMGLGQPPRRKYPKVVPKYFNPLKPTETWSGRGKQPRWLVAALQSGHTLEEFRIHENGEASNQNAGGQGH</sequence>
<dbReference type="Proteomes" id="UP000199184">
    <property type="component" value="Unassembled WGS sequence"/>
</dbReference>
<feature type="domain" description="DNA-binding protein H-NS-like C-terminal" evidence="2">
    <location>
        <begin position="73"/>
        <end position="118"/>
    </location>
</feature>
<dbReference type="SMART" id="SM00528">
    <property type="entry name" value="HNS"/>
    <property type="match status" value="1"/>
</dbReference>
<organism evidence="3 4">
    <name type="scientific">Bradyrhizobium shewense</name>
    <dbReference type="NCBI Taxonomy" id="1761772"/>
    <lineage>
        <taxon>Bacteria</taxon>
        <taxon>Pseudomonadati</taxon>
        <taxon>Pseudomonadota</taxon>
        <taxon>Alphaproteobacteria</taxon>
        <taxon>Hyphomicrobiales</taxon>
        <taxon>Nitrobacteraceae</taxon>
        <taxon>Bradyrhizobium</taxon>
    </lineage>
</organism>
<evidence type="ECO:0000313" key="3">
    <source>
        <dbReference type="EMBL" id="SCB08624.1"/>
    </source>
</evidence>
<protein>
    <submittedName>
        <fullName evidence="3">DNA-binding protein H-NS</fullName>
    </submittedName>
</protein>
<feature type="region of interest" description="Disordered" evidence="1">
    <location>
        <begin position="50"/>
        <end position="80"/>
    </location>
</feature>